<dbReference type="SUPFAM" id="SSF82026">
    <property type="entry name" value="Calcium-mediated lectin"/>
    <property type="match status" value="1"/>
</dbReference>
<dbReference type="GO" id="GO:0030246">
    <property type="term" value="F:carbohydrate binding"/>
    <property type="evidence" value="ECO:0007669"/>
    <property type="project" value="UniProtKB-KW"/>
</dbReference>
<dbReference type="OrthoDB" id="4351109at2"/>
<comment type="caution">
    <text evidence="2">The sequence shown here is derived from an EMBL/GenBank/DDBJ whole genome shotgun (WGS) entry which is preliminary data.</text>
</comment>
<name>A0A329BB97_9BURK</name>
<gene>
    <name evidence="2" type="ORF">BX591_1474</name>
</gene>
<dbReference type="Proteomes" id="UP000248918">
    <property type="component" value="Unassembled WGS sequence"/>
</dbReference>
<reference evidence="2 3" key="1">
    <citation type="submission" date="2018-06" db="EMBL/GenBank/DDBJ databases">
        <title>Genomic Encyclopedia of Type Strains, Phase III (KMG-III): the genomes of soil and plant-associated and newly described type strains.</title>
        <authorList>
            <person name="Whitman W."/>
        </authorList>
    </citation>
    <scope>NUCLEOTIDE SEQUENCE [LARGE SCALE GENOMIC DNA]</scope>
    <source>
        <strain evidence="2 3">LMG 23644</strain>
    </source>
</reference>
<accession>A0A329BB97</accession>
<sequence>MAQQGVFNLPPNIRFGVTGFANSAGVQAIQVFVDNEVRATFNGQSTDNKVIGTQVLNSGHGAVQIKVSVNGRQSDLVSVQTTLANKLNFALVGSEDGSDGDYNDGIAVLNWPIG</sequence>
<dbReference type="InterPro" id="IPR010907">
    <property type="entry name" value="Ca-mediated_lectin"/>
</dbReference>
<feature type="domain" description="Calcium-mediated lectin" evidence="1">
    <location>
        <begin position="7"/>
        <end position="113"/>
    </location>
</feature>
<dbReference type="InterPro" id="IPR036684">
    <property type="entry name" value="Ca_lectin_sf"/>
</dbReference>
<evidence type="ECO:0000259" key="1">
    <source>
        <dbReference type="Pfam" id="PF07472"/>
    </source>
</evidence>
<evidence type="ECO:0000313" key="2">
    <source>
        <dbReference type="EMBL" id="RAS17332.1"/>
    </source>
</evidence>
<organism evidence="2 3">
    <name type="scientific">Paraburkholderia bryophila</name>
    <dbReference type="NCBI Taxonomy" id="420952"/>
    <lineage>
        <taxon>Bacteria</taxon>
        <taxon>Pseudomonadati</taxon>
        <taxon>Pseudomonadota</taxon>
        <taxon>Betaproteobacteria</taxon>
        <taxon>Burkholderiales</taxon>
        <taxon>Burkholderiaceae</taxon>
        <taxon>Paraburkholderia</taxon>
    </lineage>
</organism>
<dbReference type="RefSeq" id="WP_111935747.1">
    <property type="nucleotide sequence ID" value="NZ_CADFFP010000045.1"/>
</dbReference>
<proteinExistence type="predicted"/>
<evidence type="ECO:0000313" key="3">
    <source>
        <dbReference type="Proteomes" id="UP000248918"/>
    </source>
</evidence>
<dbReference type="AlphaFoldDB" id="A0A329BB97"/>
<dbReference type="EMBL" id="QLTK01000047">
    <property type="protein sequence ID" value="RAS17332.1"/>
    <property type="molecule type" value="Genomic_DNA"/>
</dbReference>
<dbReference type="Gene3D" id="2.60.120.400">
    <property type="entry name" value="Calcium-mediated lectin"/>
    <property type="match status" value="1"/>
</dbReference>
<protein>
    <submittedName>
        <fullName evidence="2">Fucose-binding lectin II (PA-IIL)</fullName>
    </submittedName>
</protein>
<dbReference type="Pfam" id="PF07472">
    <property type="entry name" value="PA-IIL"/>
    <property type="match status" value="1"/>
</dbReference>
<keyword evidence="2" id="KW-0430">Lectin</keyword>